<feature type="compositionally biased region" description="Basic residues" evidence="2">
    <location>
        <begin position="483"/>
        <end position="495"/>
    </location>
</feature>
<feature type="compositionally biased region" description="Basic residues" evidence="2">
    <location>
        <begin position="9"/>
        <end position="19"/>
    </location>
</feature>
<dbReference type="STRING" id="212818.A0A0D1WXQ6"/>
<feature type="domain" description="Spc7 kinetochore protein" evidence="3">
    <location>
        <begin position="1043"/>
        <end position="1366"/>
    </location>
</feature>
<feature type="region of interest" description="Disordered" evidence="2">
    <location>
        <begin position="150"/>
        <end position="202"/>
    </location>
</feature>
<feature type="region of interest" description="Disordered" evidence="2">
    <location>
        <begin position="93"/>
        <end position="119"/>
    </location>
</feature>
<feature type="region of interest" description="Disordered" evidence="2">
    <location>
        <begin position="471"/>
        <end position="502"/>
    </location>
</feature>
<feature type="compositionally biased region" description="Polar residues" evidence="2">
    <location>
        <begin position="303"/>
        <end position="319"/>
    </location>
</feature>
<dbReference type="Pfam" id="PF15402">
    <property type="entry name" value="MELT_2"/>
    <property type="match status" value="6"/>
</dbReference>
<organism evidence="4 5">
    <name type="scientific">Exophiala mesophila</name>
    <name type="common">Black yeast-like fungus</name>
    <dbReference type="NCBI Taxonomy" id="212818"/>
    <lineage>
        <taxon>Eukaryota</taxon>
        <taxon>Fungi</taxon>
        <taxon>Dikarya</taxon>
        <taxon>Ascomycota</taxon>
        <taxon>Pezizomycotina</taxon>
        <taxon>Eurotiomycetes</taxon>
        <taxon>Chaetothyriomycetidae</taxon>
        <taxon>Chaetothyriales</taxon>
        <taxon>Herpotrichiellaceae</taxon>
        <taxon>Exophiala</taxon>
    </lineage>
</organism>
<dbReference type="OMA" id="WRMKLQE"/>
<gene>
    <name evidence="4" type="ORF">PV10_02003</name>
</gene>
<dbReference type="SMART" id="SM01315">
    <property type="entry name" value="Spc7_N"/>
    <property type="match status" value="1"/>
</dbReference>
<feature type="compositionally biased region" description="Low complexity" evidence="2">
    <location>
        <begin position="352"/>
        <end position="362"/>
    </location>
</feature>
<dbReference type="EMBL" id="KN847521">
    <property type="protein sequence ID" value="KIV94215.1"/>
    <property type="molecule type" value="Genomic_DNA"/>
</dbReference>
<dbReference type="HOGENOM" id="CLU_002533_1_0_1"/>
<dbReference type="OrthoDB" id="5592879at2759"/>
<proteinExistence type="predicted"/>
<dbReference type="GO" id="GO:0007094">
    <property type="term" value="P:mitotic spindle assembly checkpoint signaling"/>
    <property type="evidence" value="ECO:0007669"/>
    <property type="project" value="TreeGrafter"/>
</dbReference>
<dbReference type="Pfam" id="PF08317">
    <property type="entry name" value="Spc7"/>
    <property type="match status" value="1"/>
</dbReference>
<sequence length="1720" mass="188133">MDDSSVHQRSSKLKSRRSIAHPPSARAAALKDNATTDIAALQAEHGSQQLTKKKSRGKSLGPGGIEALKETFANAAKSPAPFQIRSILKPTIPLTPPKAIPSFDELRRRSTGKANSPVKSHAEELLIDFSTPGVNRPNNEDIAISGAHGVLDPFSPIARRSPSELTTESRGQELDHDELKRQQEKKAILERRAARRKSLANRRVSFAPEATLHTWSVMEMPEDSTTSSASNSTRRQSSMTTAQSPIKIPASPDVSTLPSTRHESMGEDIVQESPAHQRDLHQKKRRRRSSGLAEPVLDDLQDQVYSSSPSGDVLTNSSPMRVEDGIESSDDSDTDGDTAMSIDDATVNTVGSQESSSSTHSSLEGRLRQAAQQAGTRGIEYDENGEDMSMEMVTGTVTHAFQPWARGTSEGSDYTAMHDQENINPFPNRVEQYGGPHAQVPPFDEHDRFNDQTQDISMDVTRAVGGILANRDSTKKEVNRSPSARKRSSMHRRRSSGADSAFDETMEFTVMQGGILGSDRDDRTENLTEPGMTMDFTSAVGAILGSSARRESVFPQPSDIIDDNATMEMTMAVGGILPPIEEQTEPASMIEEEKTVAMDLARAVGGIMGQTPVARRSTARKSLGVDLTPATMNTAIQSSIPEAAEPDRTPEANPLHVAPTASETGSPSLTLKPRLSARSQRYAGSASTTPATNPKVVTPVKSATRAHHDTPSKQITPLPVRAETPNKTPISANVTHRGASPKKLFKAEIKARASPGSVVREANIKGNSLFSRDSETGQQTPSVVLRATKQSYTKRRSSGVGVDKDGIGSPRISELLDRRASIGDAAPQFHVGKVKGPGLRFEDPLQLQNEVELERKEEHRRESGRFIMEQEADEQQGENTTLQLKDMIQAMSPKKSKSRKLNGRKSLAIGGAKGLLGKRPIELDEDEDDGADSTPKRLKLLSRDGSPVKKIHLPKPPSKDETTGRLGAHLQQALQDMNGCDKETPKIGPNSPPESRLGQSPPTIGRFRNAEFGDGARPTSFEDKLDNVVGAIDISTAEMLDGVDAAEEEQERISLQDFLNMTNIHFIELSTTKRRQTMARISTVGQSDEGSHRDGMEAAFIAATTTLPLLELYQHATRELKSYISTGRKIVRSIEAETLAEQPLLFREYVDARPDVKVIMDNQFRNGKANARLQSKEGWYQWRTQLVQGLQTGLEGISRNMKDDLESLCVQEQTLDRVVPLILEHEEELEKQKQLLDQTVKELDNVDHEILDRARRDLRAADAYHLQRAALLDSLRKDVEEKEEALASAAELKVEMMEQIAEADRVTEEHKGWPAAVVTEFKTRIDSIENESGWRLLTAEEDVDECNDFGVALTMVHKGQLRLFFYPQAYQANNSSSRRRSGRKSASISGPTAPISLTYAPTTQDGESDPTAVPPTEKRFFLQLIRSQLHAFSMMPKGTVASATLLSTVSKGWDLACRVSQEIRLLNMIGVATASILGDEKLGVNVMLMLPGHGRVDVEFVVAVTILNDGSIAAATNVNASAVYGSASEFLSGAKSRKVHQALGKEIETRHLGDGAWAKAIQGFEAWFTVQQEKAKQEMNAEPREQIPAPIAEAQPLLSPSKPSNSTTPAPKRSPLAAKRTNFVQKKALPVPKQRLEKANFNASQTSGSQPHYQSEKENFDPAASMSKATTITGTGKGNTDDWNDKPFSVPKAAIPPAMQEAMMMHTPIKRIGALRRSPM</sequence>
<evidence type="ECO:0000256" key="1">
    <source>
        <dbReference type="SAM" id="Coils"/>
    </source>
</evidence>
<dbReference type="VEuPathDB" id="FungiDB:PV10_02003"/>
<evidence type="ECO:0000256" key="2">
    <source>
        <dbReference type="SAM" id="MobiDB-lite"/>
    </source>
</evidence>
<feature type="region of interest" description="Disordered" evidence="2">
    <location>
        <begin position="979"/>
        <end position="1005"/>
    </location>
</feature>
<feature type="region of interest" description="Disordered" evidence="2">
    <location>
        <begin position="704"/>
        <end position="739"/>
    </location>
</feature>
<feature type="region of interest" description="Disordered" evidence="2">
    <location>
        <begin position="217"/>
        <end position="383"/>
    </location>
</feature>
<feature type="compositionally biased region" description="Polar residues" evidence="2">
    <location>
        <begin position="725"/>
        <end position="734"/>
    </location>
</feature>
<feature type="compositionally biased region" description="Basic and acidic residues" evidence="2">
    <location>
        <begin position="170"/>
        <end position="192"/>
    </location>
</feature>
<dbReference type="GO" id="GO:0034501">
    <property type="term" value="P:protein localization to kinetochore"/>
    <property type="evidence" value="ECO:0007669"/>
    <property type="project" value="TreeGrafter"/>
</dbReference>
<dbReference type="GeneID" id="27319848"/>
<reference evidence="4 5" key="1">
    <citation type="submission" date="2015-01" db="EMBL/GenBank/DDBJ databases">
        <title>The Genome Sequence of Exophiala mesophila CBS40295.</title>
        <authorList>
            <consortium name="The Broad Institute Genomics Platform"/>
            <person name="Cuomo C."/>
            <person name="de Hoog S."/>
            <person name="Gorbushina A."/>
            <person name="Stielow B."/>
            <person name="Teixiera M."/>
            <person name="Abouelleil A."/>
            <person name="Chapman S.B."/>
            <person name="Priest M."/>
            <person name="Young S.K."/>
            <person name="Wortman J."/>
            <person name="Nusbaum C."/>
            <person name="Birren B."/>
        </authorList>
    </citation>
    <scope>NUCLEOTIDE SEQUENCE [LARGE SCALE GENOMIC DNA]</scope>
    <source>
        <strain evidence="4 5">CBS 40295</strain>
    </source>
</reference>
<feature type="region of interest" description="Disordered" evidence="2">
    <location>
        <begin position="920"/>
        <end position="964"/>
    </location>
</feature>
<feature type="compositionally biased region" description="Polar residues" evidence="2">
    <location>
        <begin position="1641"/>
        <end position="1653"/>
    </location>
</feature>
<feature type="coiled-coil region" evidence="1">
    <location>
        <begin position="1222"/>
        <end position="1309"/>
    </location>
</feature>
<evidence type="ECO:0000313" key="4">
    <source>
        <dbReference type="EMBL" id="KIV94215.1"/>
    </source>
</evidence>
<name>A0A0D1WXQ6_EXOME</name>
<dbReference type="InterPro" id="IPR013253">
    <property type="entry name" value="Spc7_domain"/>
</dbReference>
<accession>A0A0D1WXQ6</accession>
<dbReference type="InterPro" id="IPR040850">
    <property type="entry name" value="Knl1_RWD_C"/>
</dbReference>
<dbReference type="SMART" id="SM00787">
    <property type="entry name" value="Spc7"/>
    <property type="match status" value="1"/>
</dbReference>
<feature type="region of interest" description="Disordered" evidence="2">
    <location>
        <begin position="678"/>
        <end position="697"/>
    </location>
</feature>
<evidence type="ECO:0000259" key="3">
    <source>
        <dbReference type="SMART" id="SM00787"/>
    </source>
</evidence>
<dbReference type="RefSeq" id="XP_016225789.1">
    <property type="nucleotide sequence ID" value="XM_016366271.1"/>
</dbReference>
<dbReference type="PANTHER" id="PTHR28260:SF1">
    <property type="entry name" value="SPINDLE POLE BODY COMPONENT SPC105"/>
    <property type="match status" value="1"/>
</dbReference>
<feature type="region of interest" description="Disordered" evidence="2">
    <location>
        <begin position="1595"/>
        <end position="1664"/>
    </location>
</feature>
<dbReference type="Proteomes" id="UP000054302">
    <property type="component" value="Unassembled WGS sequence"/>
</dbReference>
<feature type="region of interest" description="Disordered" evidence="2">
    <location>
        <begin position="1375"/>
        <end position="1413"/>
    </location>
</feature>
<feature type="compositionally biased region" description="Acidic residues" evidence="2">
    <location>
        <begin position="325"/>
        <end position="336"/>
    </location>
</feature>
<feature type="region of interest" description="Disordered" evidence="2">
    <location>
        <begin position="642"/>
        <end position="671"/>
    </location>
</feature>
<dbReference type="GO" id="GO:1990758">
    <property type="term" value="P:mitotic sister chromatid biorientation"/>
    <property type="evidence" value="ECO:0007669"/>
    <property type="project" value="TreeGrafter"/>
</dbReference>
<keyword evidence="5" id="KW-1185">Reference proteome</keyword>
<keyword evidence="1" id="KW-0175">Coiled coil</keyword>
<dbReference type="PANTHER" id="PTHR28260">
    <property type="entry name" value="SPINDLE POLE BODY COMPONENT SPC105"/>
    <property type="match status" value="1"/>
</dbReference>
<feature type="compositionally biased region" description="Low complexity" evidence="2">
    <location>
        <begin position="224"/>
        <end position="238"/>
    </location>
</feature>
<protein>
    <recommendedName>
        <fullName evidence="3">Spc7 kinetochore protein domain-containing protein</fullName>
    </recommendedName>
</protein>
<dbReference type="Pfam" id="PF18210">
    <property type="entry name" value="Knl1_RWD_C"/>
    <property type="match status" value="1"/>
</dbReference>
<dbReference type="GO" id="GO:0000776">
    <property type="term" value="C:kinetochore"/>
    <property type="evidence" value="ECO:0007669"/>
    <property type="project" value="TreeGrafter"/>
</dbReference>
<evidence type="ECO:0000313" key="5">
    <source>
        <dbReference type="Proteomes" id="UP000054302"/>
    </source>
</evidence>
<feature type="region of interest" description="Disordered" evidence="2">
    <location>
        <begin position="1"/>
        <end position="63"/>
    </location>
</feature>
<dbReference type="InterPro" id="IPR033338">
    <property type="entry name" value="Spc105/Spc7"/>
</dbReference>